<dbReference type="AlphaFoldDB" id="A0A162WPC2"/>
<protein>
    <submittedName>
        <fullName evidence="1">Metallocarboxypeptidase</fullName>
    </submittedName>
</protein>
<organism evidence="1 2">
    <name type="scientific">Didymella rabiei</name>
    <name type="common">Chickpea ascochyta blight fungus</name>
    <name type="synonym">Mycosphaerella rabiei</name>
    <dbReference type="NCBI Taxonomy" id="5454"/>
    <lineage>
        <taxon>Eukaryota</taxon>
        <taxon>Fungi</taxon>
        <taxon>Dikarya</taxon>
        <taxon>Ascomycota</taxon>
        <taxon>Pezizomycotina</taxon>
        <taxon>Dothideomycetes</taxon>
        <taxon>Pleosporomycetidae</taxon>
        <taxon>Pleosporales</taxon>
        <taxon>Pleosporineae</taxon>
        <taxon>Didymellaceae</taxon>
        <taxon>Ascochyta</taxon>
    </lineage>
</organism>
<dbReference type="EMBL" id="JYNV01000302">
    <property type="protein sequence ID" value="KZM19142.1"/>
    <property type="molecule type" value="Genomic_DNA"/>
</dbReference>
<keyword evidence="2" id="KW-1185">Reference proteome</keyword>
<dbReference type="GO" id="GO:0004180">
    <property type="term" value="F:carboxypeptidase activity"/>
    <property type="evidence" value="ECO:0007669"/>
    <property type="project" value="UniProtKB-KW"/>
</dbReference>
<evidence type="ECO:0000313" key="1">
    <source>
        <dbReference type="EMBL" id="KZM19142.1"/>
    </source>
</evidence>
<comment type="caution">
    <text evidence="1">The sequence shown here is derived from an EMBL/GenBank/DDBJ whole genome shotgun (WGS) entry which is preliminary data.</text>
</comment>
<sequence>MFGLPLHHPFSSHTTLSRRRRHQRSSWDMYDSDRTPLSSFEDIQHTRLITAPPSSISTRTYERIRYPSPSLSTTDLLPRVSALNRRGATLSTYLAHLAAVVEPLKSTKVDEMSELELRDLLHEGQGLRDAMQDFEEQFAEVWAVLEDVMAQRRGVVRSLLQGEGGDGVSEAKGSRKGRKVY</sequence>
<gene>
    <name evidence="1" type="ORF">ST47_g9707</name>
</gene>
<name>A0A162WPC2_DIDRA</name>
<keyword evidence="1" id="KW-0645">Protease</keyword>
<dbReference type="OrthoDB" id="3684150at2759"/>
<keyword evidence="1" id="KW-0121">Carboxypeptidase</keyword>
<dbReference type="Proteomes" id="UP000076837">
    <property type="component" value="Unassembled WGS sequence"/>
</dbReference>
<proteinExistence type="predicted"/>
<keyword evidence="1" id="KW-0378">Hydrolase</keyword>
<reference evidence="1 2" key="1">
    <citation type="journal article" date="2016" name="Sci. Rep.">
        <title>Draft genome sequencing and secretome analysis of fungal phytopathogen Ascochyta rabiei provides insight into the necrotrophic effector repertoire.</title>
        <authorList>
            <person name="Verma S."/>
            <person name="Gazara R.K."/>
            <person name="Nizam S."/>
            <person name="Parween S."/>
            <person name="Chattopadhyay D."/>
            <person name="Verma P.K."/>
        </authorList>
    </citation>
    <scope>NUCLEOTIDE SEQUENCE [LARGE SCALE GENOMIC DNA]</scope>
    <source>
        <strain evidence="1 2">ArDII</strain>
    </source>
</reference>
<evidence type="ECO:0000313" key="2">
    <source>
        <dbReference type="Proteomes" id="UP000076837"/>
    </source>
</evidence>
<accession>A0A162WPC2</accession>